<sequence>MLHRFFLRRAFQRYKRKTFQDDRQRLNELLLLYKTTSWVHNIYDIRVARKTYLPLWYMDAESLMLDLRRWHQAFDNEGNINIIALEERTYAILAPQITFNRWLADADGRVIQFDVLMRDVIEYGRILATWLDALAERDDLDAAYGLRKTRKLARDCCELLTFALSQYTGVL</sequence>
<organismHost>
    <name type="scientific">Escherichia coli</name>
    <dbReference type="NCBI Taxonomy" id="562"/>
</organismHost>
<gene>
    <name evidence="1" type="ORF">Goslar_00236</name>
</gene>
<evidence type="ECO:0000313" key="2">
    <source>
        <dbReference type="Proteomes" id="UP000294673"/>
    </source>
</evidence>
<organism evidence="1 2">
    <name type="scientific">Escherichia phage vB_EcoM_Goslar</name>
    <dbReference type="NCBI Taxonomy" id="2502409"/>
    <lineage>
        <taxon>Viruses</taxon>
        <taxon>Duplodnaviria</taxon>
        <taxon>Heunggongvirae</taxon>
        <taxon>Uroviricota</taxon>
        <taxon>Caudoviricetes</taxon>
        <taxon>Chimalliviridae</taxon>
        <taxon>Goslarvirus</taxon>
        <taxon>Goslarvirus goslar</taxon>
    </lineage>
</organism>
<protein>
    <submittedName>
        <fullName evidence="1">Uncharacterized protein</fullName>
    </submittedName>
</protein>
<keyword evidence="2" id="KW-1185">Reference proteome</keyword>
<reference evidence="1 2" key="1">
    <citation type="submission" date="2018-12" db="EMBL/GenBank/DDBJ databases">
        <title>Still something new to discover - new insights into E. coli phage diversity and taxonomy.</title>
        <authorList>
            <person name="Korf I.H.E."/>
            <person name="Adriaennsens E."/>
            <person name="Dreiseikelmann B."/>
            <person name="Kropinski A."/>
            <person name="Nimtz M."/>
            <person name="Meier-Kolthoff J.P."/>
            <person name="Rohde M."/>
            <person name="van Raaij M."/>
            <person name="Wittmann J."/>
        </authorList>
    </citation>
    <scope>NUCLEOTIDE SEQUENCE [LARGE SCALE GENOMIC DNA]</scope>
</reference>
<evidence type="ECO:0000313" key="1">
    <source>
        <dbReference type="EMBL" id="QBO64027.1"/>
    </source>
</evidence>
<dbReference type="EMBL" id="MK327938">
    <property type="protein sequence ID" value="QBO64027.1"/>
    <property type="molecule type" value="Genomic_DNA"/>
</dbReference>
<proteinExistence type="predicted"/>
<dbReference type="Proteomes" id="UP000294673">
    <property type="component" value="Segment"/>
</dbReference>
<accession>A0A482GGC5</accession>
<name>A0A482GGC5_BPGOS</name>